<dbReference type="Proteomes" id="UP000034201">
    <property type="component" value="Unassembled WGS sequence"/>
</dbReference>
<dbReference type="EMBL" id="LCQQ01000041">
    <property type="protein sequence ID" value="KKW20222.1"/>
    <property type="molecule type" value="Genomic_DNA"/>
</dbReference>
<accession>A0A0G1YZ09</accession>
<gene>
    <name evidence="2" type="ORF">UY61_C0041G0003</name>
</gene>
<protein>
    <recommendedName>
        <fullName evidence="1">PEGA domain-containing protein</fullName>
    </recommendedName>
</protein>
<dbReference type="InterPro" id="IPR013229">
    <property type="entry name" value="PEGA"/>
</dbReference>
<evidence type="ECO:0000259" key="1">
    <source>
        <dbReference type="Pfam" id="PF08308"/>
    </source>
</evidence>
<proteinExistence type="predicted"/>
<name>A0A0G1YZ09_9BACT</name>
<sequence length="361" mass="40584">MEKRTRRILYYPLLAIFIAALPLLLLYALGISLDWRDQTVTQTGGVFIKSRVPRLSIYLDSQQMKQTGFFSGSALITDVSTGVHVIRLEREGYRQWMKTVSVSPLDVVELRNILLIPENLARATTSAEDLPATSTPSAARQGVQIDKENRLLYSESGTTTILTENVHSFDAPTDTIYFVNNFGFLGAFDAAGAIETLGHPGFYLAEKPFSFSQSTKKDILIIDSGGGLFLVDSQEPVRPVENAVLAAAFDSRGDKILIQKENELSVLWLVENKTQPFQKRFTKETIIRTPTPIIRSAWFYSDNSHVIFQTSEGIFITETDGRGGRNTFELFRGETDDFFVSPDEPNRIFGKQDKIWYSIEL</sequence>
<evidence type="ECO:0000313" key="3">
    <source>
        <dbReference type="Proteomes" id="UP000034201"/>
    </source>
</evidence>
<organism evidence="2 3">
    <name type="scientific">Candidatus Adlerbacteria bacterium GW2011_GWC1_50_9</name>
    <dbReference type="NCBI Taxonomy" id="1618608"/>
    <lineage>
        <taxon>Bacteria</taxon>
        <taxon>Candidatus Adleribacteriota</taxon>
    </lineage>
</organism>
<comment type="caution">
    <text evidence="2">The sequence shown here is derived from an EMBL/GenBank/DDBJ whole genome shotgun (WGS) entry which is preliminary data.</text>
</comment>
<feature type="domain" description="PEGA" evidence="1">
    <location>
        <begin position="44"/>
        <end position="110"/>
    </location>
</feature>
<evidence type="ECO:0000313" key="2">
    <source>
        <dbReference type="EMBL" id="KKW20222.1"/>
    </source>
</evidence>
<reference evidence="2 3" key="1">
    <citation type="journal article" date="2015" name="Nature">
        <title>rRNA introns, odd ribosomes, and small enigmatic genomes across a large radiation of phyla.</title>
        <authorList>
            <person name="Brown C.T."/>
            <person name="Hug L.A."/>
            <person name="Thomas B.C."/>
            <person name="Sharon I."/>
            <person name="Castelle C.J."/>
            <person name="Singh A."/>
            <person name="Wilkins M.J."/>
            <person name="Williams K.H."/>
            <person name="Banfield J.F."/>
        </authorList>
    </citation>
    <scope>NUCLEOTIDE SEQUENCE [LARGE SCALE GENOMIC DNA]</scope>
</reference>
<dbReference type="Pfam" id="PF08308">
    <property type="entry name" value="PEGA"/>
    <property type="match status" value="1"/>
</dbReference>
<dbReference type="AlphaFoldDB" id="A0A0G1YZ09"/>